<dbReference type="EMBL" id="BBQY01000047">
    <property type="protein sequence ID" value="GBH32847.1"/>
    <property type="molecule type" value="Genomic_DNA"/>
</dbReference>
<accession>A0A401J878</accession>
<reference evidence="1 2" key="1">
    <citation type="submission" date="2014-12" db="EMBL/GenBank/DDBJ databases">
        <title>Whole genome sequencing of Sphingobium xenophagum OW59.</title>
        <authorList>
            <person name="Ohta Y."/>
            <person name="Nishi S."/>
            <person name="Hatada Y."/>
        </authorList>
    </citation>
    <scope>NUCLEOTIDE SEQUENCE [LARGE SCALE GENOMIC DNA]</scope>
    <source>
        <strain evidence="1 2">OW59</strain>
    </source>
</reference>
<evidence type="ECO:0000313" key="2">
    <source>
        <dbReference type="Proteomes" id="UP000290975"/>
    </source>
</evidence>
<dbReference type="RefSeq" id="WP_130754713.1">
    <property type="nucleotide sequence ID" value="NZ_BBQY01000047.1"/>
</dbReference>
<comment type="caution">
    <text evidence="1">The sequence shown here is derived from an EMBL/GenBank/DDBJ whole genome shotgun (WGS) entry which is preliminary data.</text>
</comment>
<dbReference type="Proteomes" id="UP000290975">
    <property type="component" value="Unassembled WGS sequence"/>
</dbReference>
<dbReference type="Pfam" id="PF21810">
    <property type="entry name" value="DUF6880"/>
    <property type="match status" value="1"/>
</dbReference>
<sequence length="465" mass="51125">MAVSGKGSRGSGKMTSEALEALGSARLARLVLAQAERDAVFARAVRMELAAKDDSGALAHEIDKRLKAIRRSRGLVEWDKAPALARELDQLRETIMGPLADHSLSQAVDSMRLFLSLAEPVFERSDDSSGSLGEIFRQGGADLGQLWCQADTPNVELLAGDILVLVDGDGYGVFDDLPEAASPALGQKGRAALRGMLLERQAAKTGNDRRQFDYKVGWLLPKLADLDGDVDAYIATVDPDRRNPLLNAQVAARLIAHGRAVEALDWIDAPVERRHNERALAELKLRAFEALGRRDDVQAQRKTIFDRWLDGQVLRDWLRALPDFEDVAAERQALDQAMAYDRATSVLAFLVAWPDLKRAGRLARERLEELEARAYDVLRPAAEALAQADPGGATLLYRRLVAGVLDRASSKYYPYVARDFAAAAALSDRIAGDTDIVSHEDWLADLRKVHGRKIGFWNQVAGKFG</sequence>
<proteinExistence type="predicted"/>
<dbReference type="InterPro" id="IPR049245">
    <property type="entry name" value="DUF6880"/>
</dbReference>
<name>A0A401J878_SPHXE</name>
<dbReference type="AlphaFoldDB" id="A0A401J878"/>
<evidence type="ECO:0000313" key="1">
    <source>
        <dbReference type="EMBL" id="GBH32847.1"/>
    </source>
</evidence>
<gene>
    <name evidence="1" type="ORF">MBESOW_P4078</name>
</gene>
<keyword evidence="2" id="KW-1185">Reference proteome</keyword>
<organism evidence="1 2">
    <name type="scientific">Sphingobium xenophagum</name>
    <dbReference type="NCBI Taxonomy" id="121428"/>
    <lineage>
        <taxon>Bacteria</taxon>
        <taxon>Pseudomonadati</taxon>
        <taxon>Pseudomonadota</taxon>
        <taxon>Alphaproteobacteria</taxon>
        <taxon>Sphingomonadales</taxon>
        <taxon>Sphingomonadaceae</taxon>
        <taxon>Sphingobium</taxon>
    </lineage>
</organism>
<protein>
    <submittedName>
        <fullName evidence="1">Uncharacterized protein</fullName>
    </submittedName>
</protein>